<evidence type="ECO:0000256" key="2">
    <source>
        <dbReference type="ARBA" id="ARBA00004429"/>
    </source>
</evidence>
<evidence type="ECO:0000256" key="3">
    <source>
        <dbReference type="ARBA" id="ARBA00004744"/>
    </source>
</evidence>
<dbReference type="InterPro" id="IPR005254">
    <property type="entry name" value="Heme_biosyn_assoc_TPR_pro"/>
</dbReference>
<proteinExistence type="predicted"/>
<accession>A0ABX1TS43</accession>
<comment type="pathway">
    <text evidence="3">Porphyrin-containing compound metabolism; protoheme biosynthesis.</text>
</comment>
<evidence type="ECO:0000259" key="11">
    <source>
        <dbReference type="Pfam" id="PF07219"/>
    </source>
</evidence>
<reference evidence="12 13" key="1">
    <citation type="submission" date="2019-03" db="EMBL/GenBank/DDBJ databases">
        <title>Metabolic reconstructions from genomes of highly enriched 'Candidatus Accumulibacter' and 'Candidatus Competibacter' bioreactor populations.</title>
        <authorList>
            <person name="Annavajhala M.K."/>
            <person name="Welles L."/>
            <person name="Abbas B."/>
            <person name="Sorokin D."/>
            <person name="Park H."/>
            <person name="Van Loosdrecht M."/>
            <person name="Chandran K."/>
        </authorList>
    </citation>
    <scope>NUCLEOTIDE SEQUENCE [LARGE SCALE GENOMIC DNA]</scope>
    <source>
        <strain evidence="12 13">SBR_S</strain>
    </source>
</reference>
<dbReference type="NCBIfam" id="TIGR00540">
    <property type="entry name" value="TPR_hemY_coli"/>
    <property type="match status" value="1"/>
</dbReference>
<evidence type="ECO:0000256" key="10">
    <source>
        <dbReference type="SAM" id="Phobius"/>
    </source>
</evidence>
<evidence type="ECO:0000256" key="6">
    <source>
        <dbReference type="ARBA" id="ARBA00022692"/>
    </source>
</evidence>
<dbReference type="RefSeq" id="WP_169065506.1">
    <property type="nucleotide sequence ID" value="NZ_SPMY01000011.1"/>
</dbReference>
<comment type="subcellular location">
    <subcellularLocation>
        <location evidence="2">Cell inner membrane</location>
        <topology evidence="2">Multi-pass membrane protein</topology>
    </subcellularLocation>
</comment>
<keyword evidence="5" id="KW-0997">Cell inner membrane</keyword>
<evidence type="ECO:0000256" key="1">
    <source>
        <dbReference type="ARBA" id="ARBA00002962"/>
    </source>
</evidence>
<organism evidence="12 13">
    <name type="scientific">Candidatus Accumulibacter phosphatis</name>
    <dbReference type="NCBI Taxonomy" id="327160"/>
    <lineage>
        <taxon>Bacteria</taxon>
        <taxon>Pseudomonadati</taxon>
        <taxon>Pseudomonadota</taxon>
        <taxon>Betaproteobacteria</taxon>
        <taxon>Candidatus Accumulibacter</taxon>
    </lineage>
</organism>
<dbReference type="EMBL" id="SPMY01000011">
    <property type="protein sequence ID" value="NMQ27056.1"/>
    <property type="molecule type" value="Genomic_DNA"/>
</dbReference>
<keyword evidence="6 10" id="KW-0812">Transmembrane</keyword>
<evidence type="ECO:0000256" key="7">
    <source>
        <dbReference type="ARBA" id="ARBA00022989"/>
    </source>
</evidence>
<comment type="caution">
    <text evidence="12">The sequence shown here is derived from an EMBL/GenBank/DDBJ whole genome shotgun (WGS) entry which is preliminary data.</text>
</comment>
<dbReference type="InterPro" id="IPR011990">
    <property type="entry name" value="TPR-like_helical_dom_sf"/>
</dbReference>
<name>A0ABX1TS43_9PROT</name>
<protein>
    <submittedName>
        <fullName evidence="12">Heme biosynthesis protein HemY</fullName>
    </submittedName>
</protein>
<keyword evidence="9" id="KW-0627">Porphyrin biosynthesis</keyword>
<dbReference type="Proteomes" id="UP000749010">
    <property type="component" value="Unassembled WGS sequence"/>
</dbReference>
<evidence type="ECO:0000256" key="4">
    <source>
        <dbReference type="ARBA" id="ARBA00022475"/>
    </source>
</evidence>
<keyword evidence="4" id="KW-1003">Cell membrane</keyword>
<dbReference type="Gene3D" id="1.25.40.10">
    <property type="entry name" value="Tetratricopeptide repeat domain"/>
    <property type="match status" value="1"/>
</dbReference>
<feature type="transmembrane region" description="Helical" evidence="10">
    <location>
        <begin position="39"/>
        <end position="59"/>
    </location>
</feature>
<keyword evidence="13" id="KW-1185">Reference proteome</keyword>
<dbReference type="InterPro" id="IPR010817">
    <property type="entry name" value="HemY_N"/>
</dbReference>
<evidence type="ECO:0000256" key="5">
    <source>
        <dbReference type="ARBA" id="ARBA00022519"/>
    </source>
</evidence>
<evidence type="ECO:0000313" key="13">
    <source>
        <dbReference type="Proteomes" id="UP000749010"/>
    </source>
</evidence>
<dbReference type="SUPFAM" id="SSF48452">
    <property type="entry name" value="TPR-like"/>
    <property type="match status" value="1"/>
</dbReference>
<sequence>MRGLLWLLALAAMAVGVSLTARVNDGYVLLIVPPYRIEVALSLAIILFVLAFVLLFLVLRTIGLTLSLPSRVSGYRARRRREKATASFHEAIRLLLEGRFTQALKKAGEAYAAGQDPGLAALLAARAAHGLREPEKEQEWLGRVNNPRLDPARLMLEAEMAIDHEQYGEAVSVLQALQNISGRHIAALRLELRAQQGCGNWPEVLKLARVLEKRDALPPELVQEIKTQAHQETIRQQQAADEGQLLAYLRAIPAKERSLRLTQTSCQALLEHGVDDEAQRMIEKQLDTQWDSDLIQLYGQVRGRDLTSCIARAEKWLPQHPEDAQLLLTLGRLCLQQRLWGKAQIYLEASLSLVDQRAVRLELARLFEQTERWDEAMPHYRAAAEQVALRPATPLLRLAVSSAQQSQSVPRLPG</sequence>
<gene>
    <name evidence="12" type="ORF">E4Q23_04385</name>
</gene>
<dbReference type="Pfam" id="PF07219">
    <property type="entry name" value="HemY_N"/>
    <property type="match status" value="1"/>
</dbReference>
<keyword evidence="7 10" id="KW-1133">Transmembrane helix</keyword>
<feature type="domain" description="HemY N-terminal" evidence="11">
    <location>
        <begin position="26"/>
        <end position="129"/>
    </location>
</feature>
<comment type="function">
    <text evidence="1">Involved in a late step of protoheme IX synthesis.</text>
</comment>
<evidence type="ECO:0000313" key="12">
    <source>
        <dbReference type="EMBL" id="NMQ27056.1"/>
    </source>
</evidence>
<keyword evidence="8 10" id="KW-0472">Membrane</keyword>
<evidence type="ECO:0000256" key="9">
    <source>
        <dbReference type="ARBA" id="ARBA00023244"/>
    </source>
</evidence>
<evidence type="ECO:0000256" key="8">
    <source>
        <dbReference type="ARBA" id="ARBA00023136"/>
    </source>
</evidence>